<keyword evidence="2" id="KW-0067">ATP-binding</keyword>
<dbReference type="PROSITE" id="PS50112">
    <property type="entry name" value="PAS"/>
    <property type="match status" value="1"/>
</dbReference>
<dbReference type="PANTHER" id="PTHR32071:SF57">
    <property type="entry name" value="C4-DICARBOXYLATE TRANSPORT TRANSCRIPTIONAL REGULATORY PROTEIN DCTD"/>
    <property type="match status" value="1"/>
</dbReference>
<dbReference type="PANTHER" id="PTHR32071">
    <property type="entry name" value="TRANSCRIPTIONAL REGULATORY PROTEIN"/>
    <property type="match status" value="1"/>
</dbReference>
<dbReference type="SUPFAM" id="SSF55785">
    <property type="entry name" value="PYP-like sensor domain (PAS domain)"/>
    <property type="match status" value="1"/>
</dbReference>
<dbReference type="CDD" id="cd00130">
    <property type="entry name" value="PAS"/>
    <property type="match status" value="1"/>
</dbReference>
<dbReference type="InterPro" id="IPR025944">
    <property type="entry name" value="Sigma_54_int_dom_CS"/>
</dbReference>
<dbReference type="InterPro" id="IPR025662">
    <property type="entry name" value="Sigma_54_int_dom_ATP-bd_1"/>
</dbReference>
<dbReference type="Pfam" id="PF25601">
    <property type="entry name" value="AAA_lid_14"/>
    <property type="match status" value="1"/>
</dbReference>
<evidence type="ECO:0000256" key="4">
    <source>
        <dbReference type="ARBA" id="ARBA00023125"/>
    </source>
</evidence>
<dbReference type="SUPFAM" id="SSF52540">
    <property type="entry name" value="P-loop containing nucleoside triphosphate hydrolases"/>
    <property type="match status" value="1"/>
</dbReference>
<evidence type="ECO:0000256" key="3">
    <source>
        <dbReference type="ARBA" id="ARBA00023015"/>
    </source>
</evidence>
<dbReference type="PROSITE" id="PS00676">
    <property type="entry name" value="SIGMA54_INTERACT_2"/>
    <property type="match status" value="1"/>
</dbReference>
<dbReference type="NCBIfam" id="TIGR00229">
    <property type="entry name" value="sensory_box"/>
    <property type="match status" value="1"/>
</dbReference>
<dbReference type="InterPro" id="IPR000014">
    <property type="entry name" value="PAS"/>
</dbReference>
<proteinExistence type="predicted"/>
<evidence type="ECO:0000259" key="7">
    <source>
        <dbReference type="PROSITE" id="PS50112"/>
    </source>
</evidence>
<dbReference type="RefSeq" id="WP_344915265.1">
    <property type="nucleotide sequence ID" value="NZ_BAAAYO010000014.1"/>
</dbReference>
<dbReference type="InterPro" id="IPR035965">
    <property type="entry name" value="PAS-like_dom_sf"/>
</dbReference>
<name>A0ABV5W054_9BACL</name>
<keyword evidence="3" id="KW-0805">Transcription regulation</keyword>
<keyword evidence="4" id="KW-0238">DNA-binding</keyword>
<dbReference type="Pfam" id="PF00158">
    <property type="entry name" value="Sigma54_activat"/>
    <property type="match status" value="1"/>
</dbReference>
<evidence type="ECO:0000256" key="1">
    <source>
        <dbReference type="ARBA" id="ARBA00022741"/>
    </source>
</evidence>
<dbReference type="PROSITE" id="PS00688">
    <property type="entry name" value="SIGMA54_INTERACT_3"/>
    <property type="match status" value="1"/>
</dbReference>
<feature type="domain" description="Sigma-54 factor interaction" evidence="6">
    <location>
        <begin position="151"/>
        <end position="380"/>
    </location>
</feature>
<dbReference type="PROSITE" id="PS50045">
    <property type="entry name" value="SIGMA54_INTERACT_4"/>
    <property type="match status" value="1"/>
</dbReference>
<dbReference type="InterPro" id="IPR003593">
    <property type="entry name" value="AAA+_ATPase"/>
</dbReference>
<dbReference type="InterPro" id="IPR058031">
    <property type="entry name" value="AAA_lid_NorR"/>
</dbReference>
<dbReference type="Gene3D" id="3.30.450.20">
    <property type="entry name" value="PAS domain"/>
    <property type="match status" value="1"/>
</dbReference>
<dbReference type="InterPro" id="IPR013767">
    <property type="entry name" value="PAS_fold"/>
</dbReference>
<gene>
    <name evidence="8" type="ORF">ACFFNY_20345</name>
</gene>
<evidence type="ECO:0000313" key="9">
    <source>
        <dbReference type="Proteomes" id="UP001589619"/>
    </source>
</evidence>
<dbReference type="SMART" id="SM00382">
    <property type="entry name" value="AAA"/>
    <property type="match status" value="1"/>
</dbReference>
<organism evidence="8 9">
    <name type="scientific">Paenibacillus hodogayensis</name>
    <dbReference type="NCBI Taxonomy" id="279208"/>
    <lineage>
        <taxon>Bacteria</taxon>
        <taxon>Bacillati</taxon>
        <taxon>Bacillota</taxon>
        <taxon>Bacilli</taxon>
        <taxon>Bacillales</taxon>
        <taxon>Paenibacillaceae</taxon>
        <taxon>Paenibacillus</taxon>
    </lineage>
</organism>
<dbReference type="Proteomes" id="UP001589619">
    <property type="component" value="Unassembled WGS sequence"/>
</dbReference>
<reference evidence="8 9" key="1">
    <citation type="submission" date="2024-09" db="EMBL/GenBank/DDBJ databases">
        <authorList>
            <person name="Sun Q."/>
            <person name="Mori K."/>
        </authorList>
    </citation>
    <scope>NUCLEOTIDE SEQUENCE [LARGE SCALE GENOMIC DNA]</scope>
    <source>
        <strain evidence="8 9">JCM 12520</strain>
    </source>
</reference>
<dbReference type="InterPro" id="IPR025943">
    <property type="entry name" value="Sigma_54_int_dom_ATP-bd_2"/>
</dbReference>
<dbReference type="EMBL" id="JBHMAG010000013">
    <property type="protein sequence ID" value="MFB9753927.1"/>
    <property type="molecule type" value="Genomic_DNA"/>
</dbReference>
<dbReference type="InterPro" id="IPR002078">
    <property type="entry name" value="Sigma_54_int"/>
</dbReference>
<keyword evidence="5" id="KW-0804">Transcription</keyword>
<dbReference type="InterPro" id="IPR027417">
    <property type="entry name" value="P-loop_NTPase"/>
</dbReference>
<accession>A0ABV5W054</accession>
<dbReference type="Gene3D" id="3.40.50.300">
    <property type="entry name" value="P-loop containing nucleotide triphosphate hydrolases"/>
    <property type="match status" value="1"/>
</dbReference>
<feature type="domain" description="PAS" evidence="7">
    <location>
        <begin position="16"/>
        <end position="67"/>
    </location>
</feature>
<keyword evidence="1" id="KW-0547">Nucleotide-binding</keyword>
<evidence type="ECO:0000259" key="6">
    <source>
        <dbReference type="PROSITE" id="PS50045"/>
    </source>
</evidence>
<comment type="caution">
    <text evidence="8">The sequence shown here is derived from an EMBL/GenBank/DDBJ whole genome shotgun (WGS) entry which is preliminary data.</text>
</comment>
<protein>
    <submittedName>
        <fullName evidence="8">Sigma-54 interaction domain-containing protein</fullName>
    </submittedName>
</protein>
<dbReference type="Gene3D" id="1.10.10.60">
    <property type="entry name" value="Homeodomain-like"/>
    <property type="match status" value="1"/>
</dbReference>
<sequence>MMREDRSALNKTMEINSEMLQKILDHSSDEIFVVDGNKRIVYVNGVCERHYGLKPADVIGKNVMDLYAEGYWTPSIIPDLFQSKKTTTMKQTTYLGTELITTAVPLLNGDGDIELAVITSQQMLHYKRVVQGAEESGEKEGEEGANPAASIITNSAKMKQILKLCQKVAPIDSTILIQGESGTGKGVLAHYIHAISNRRKGTFLTINCAAIPEELLESELFGYEQGAFTGATRSGKPGLIEAANEGTLFMDEIGELSLKLQAKLLQVIQEHEFIPVGGRKTKKVDIRIIAATNRNLQEMVQQKRWREDLYYRLNVIDIKIVPLRERREDITPLTYYFLNKFNKKYGTNQLISEDVIALFNHYPWPGNLRQLEHLIERLVITTDSVIEVQDLPDLFQKYTAAAARPSALDAALEELERSMVTSAYQRLQSSRKVAAELAISQTKASRLIRKYVMGLNGDKGRLDEEDSGL</sequence>
<dbReference type="SMART" id="SM00091">
    <property type="entry name" value="PAS"/>
    <property type="match status" value="1"/>
</dbReference>
<evidence type="ECO:0000313" key="8">
    <source>
        <dbReference type="EMBL" id="MFB9753927.1"/>
    </source>
</evidence>
<dbReference type="CDD" id="cd00009">
    <property type="entry name" value="AAA"/>
    <property type="match status" value="1"/>
</dbReference>
<dbReference type="Pfam" id="PF00989">
    <property type="entry name" value="PAS"/>
    <property type="match status" value="1"/>
</dbReference>
<evidence type="ECO:0000256" key="5">
    <source>
        <dbReference type="ARBA" id="ARBA00023163"/>
    </source>
</evidence>
<evidence type="ECO:0000256" key="2">
    <source>
        <dbReference type="ARBA" id="ARBA00022840"/>
    </source>
</evidence>
<dbReference type="PROSITE" id="PS00675">
    <property type="entry name" value="SIGMA54_INTERACT_1"/>
    <property type="match status" value="1"/>
</dbReference>
<keyword evidence="9" id="KW-1185">Reference proteome</keyword>
<dbReference type="Gene3D" id="1.10.8.60">
    <property type="match status" value="1"/>
</dbReference>